<dbReference type="GO" id="GO:0003676">
    <property type="term" value="F:nucleic acid binding"/>
    <property type="evidence" value="ECO:0007669"/>
    <property type="project" value="InterPro"/>
</dbReference>
<dbReference type="CDD" id="cd04485">
    <property type="entry name" value="DnaE_OBF"/>
    <property type="match status" value="1"/>
</dbReference>
<dbReference type="OrthoDB" id="9803237at2"/>
<dbReference type="AlphaFoldDB" id="A0A401FRC4"/>
<dbReference type="Pfam" id="PF01336">
    <property type="entry name" value="tRNA_anti-codon"/>
    <property type="match status" value="1"/>
</dbReference>
<evidence type="ECO:0000313" key="3">
    <source>
        <dbReference type="EMBL" id="GBC59516.1"/>
    </source>
</evidence>
<dbReference type="GO" id="GO:0006260">
    <property type="term" value="P:DNA replication"/>
    <property type="evidence" value="ECO:0007669"/>
    <property type="project" value="InterPro"/>
</dbReference>
<gene>
    <name evidence="3" type="ORF">DENIS_0455</name>
</gene>
<sequence>MTQLFDLMEMFGRYGFNKAHSAAYALIAFQTAWLKAHYPVEFMASLLTSEMGSIESVVKFIDECRSHKIEVLPPDVNESFTVFTVVDGKIRFGLVAVKNVGEGAIDAIVEARAAGGKFSSLFEFCERADLRKINKRVMESLIRCGAFDSTGAHRAQMMAALEDALEYGQRVQKEKASPQMGLFDMGGDNAPVVNAPALPDVPEWDDRQVLTLEKEALGFYISGHPLGRYEKILKKFANTDALALQERNNGEVVRIGGLITAIKKIKTRKGDDMAFITTEDLLGSVETTIFSSVYETTADLLVEDAPILIEGQVQKDEKSVKLLADKIIPMEKAEETCAASVHFKLDAARTDRDLLVKLREICGRHPGNCPGFIHLKNPDATETVIAISEAIRLKAGEALSDAVNGLLGYEAVDLGCKAASISVMKPKRGNGYGGRP</sequence>
<reference evidence="4" key="1">
    <citation type="submission" date="2017-11" db="EMBL/GenBank/DDBJ databases">
        <authorList>
            <person name="Watanabe M."/>
            <person name="Kojima H."/>
        </authorList>
    </citation>
    <scope>NUCLEOTIDE SEQUENCE [LARGE SCALE GENOMIC DNA]</scope>
    <source>
        <strain evidence="4">Tokyo 01</strain>
    </source>
</reference>
<dbReference type="InterPro" id="IPR004805">
    <property type="entry name" value="DnaE2/DnaE/PolC"/>
</dbReference>
<dbReference type="RefSeq" id="WP_124327026.1">
    <property type="nucleotide sequence ID" value="NZ_BEXT01000001.1"/>
</dbReference>
<evidence type="ECO:0000259" key="2">
    <source>
        <dbReference type="Pfam" id="PF14579"/>
    </source>
</evidence>
<dbReference type="InterPro" id="IPR004365">
    <property type="entry name" value="NA-bd_OB_tRNA"/>
</dbReference>
<protein>
    <submittedName>
        <fullName evidence="3">Uncharacterized protein</fullName>
    </submittedName>
</protein>
<dbReference type="Proteomes" id="UP000288096">
    <property type="component" value="Unassembled WGS sequence"/>
</dbReference>
<comment type="caution">
    <text evidence="3">The sequence shown here is derived from an EMBL/GenBank/DDBJ whole genome shotgun (WGS) entry which is preliminary data.</text>
</comment>
<dbReference type="Pfam" id="PF14579">
    <property type="entry name" value="HHH_6"/>
    <property type="match status" value="1"/>
</dbReference>
<dbReference type="InterPro" id="IPR029460">
    <property type="entry name" value="DNAPol_HHH"/>
</dbReference>
<dbReference type="EMBL" id="BEXT01000001">
    <property type="protein sequence ID" value="GBC59516.1"/>
    <property type="molecule type" value="Genomic_DNA"/>
</dbReference>
<organism evidence="3 4">
    <name type="scientific">Desulfonema ishimotonii</name>
    <dbReference type="NCBI Taxonomy" id="45657"/>
    <lineage>
        <taxon>Bacteria</taxon>
        <taxon>Pseudomonadati</taxon>
        <taxon>Thermodesulfobacteriota</taxon>
        <taxon>Desulfobacteria</taxon>
        <taxon>Desulfobacterales</taxon>
        <taxon>Desulfococcaceae</taxon>
        <taxon>Desulfonema</taxon>
    </lineage>
</organism>
<dbReference type="GO" id="GO:0008408">
    <property type="term" value="F:3'-5' exonuclease activity"/>
    <property type="evidence" value="ECO:0007669"/>
    <property type="project" value="InterPro"/>
</dbReference>
<accession>A0A401FRC4</accession>
<keyword evidence="4" id="KW-1185">Reference proteome</keyword>
<evidence type="ECO:0000313" key="4">
    <source>
        <dbReference type="Proteomes" id="UP000288096"/>
    </source>
</evidence>
<feature type="domain" description="DNA polymerase helix-hairpin-helix motif" evidence="2">
    <location>
        <begin position="68"/>
        <end position="157"/>
    </location>
</feature>
<name>A0A401FRC4_9BACT</name>
<dbReference type="PANTHER" id="PTHR32294">
    <property type="entry name" value="DNA POLYMERASE III SUBUNIT ALPHA"/>
    <property type="match status" value="1"/>
</dbReference>
<evidence type="ECO:0000259" key="1">
    <source>
        <dbReference type="Pfam" id="PF01336"/>
    </source>
</evidence>
<feature type="domain" description="OB" evidence="1">
    <location>
        <begin position="253"/>
        <end position="329"/>
    </location>
</feature>
<dbReference type="PANTHER" id="PTHR32294:SF0">
    <property type="entry name" value="DNA POLYMERASE III SUBUNIT ALPHA"/>
    <property type="match status" value="1"/>
</dbReference>
<proteinExistence type="predicted"/>
<dbReference type="Gene3D" id="1.10.150.870">
    <property type="match status" value="1"/>
</dbReference>
<reference evidence="4" key="2">
    <citation type="submission" date="2019-01" db="EMBL/GenBank/DDBJ databases">
        <title>Genome sequence of Desulfonema ishimotonii strain Tokyo 01.</title>
        <authorList>
            <person name="Fukui M."/>
        </authorList>
    </citation>
    <scope>NUCLEOTIDE SEQUENCE [LARGE SCALE GENOMIC DNA]</scope>
    <source>
        <strain evidence="4">Tokyo 01</strain>
    </source>
</reference>